<evidence type="ECO:0000256" key="1">
    <source>
        <dbReference type="SAM" id="Phobius"/>
    </source>
</evidence>
<dbReference type="EMBL" id="SMTF01000001">
    <property type="protein sequence ID" value="TDK28397.1"/>
    <property type="molecule type" value="Genomic_DNA"/>
</dbReference>
<sequence>MVDANTRTRRRVQVPLPVAILVPLVALLSLLWAFALAFDRNPLPFPDRHYHVFSASSGGALVAMEDIMRPLGVRPRFRIDSGSVQRTLFSNGTIVNRPDPLMYERLGPHGAALGFVVADPDASAREVAARLRERGFAAESVHDAEPGLPIAFVRTDALVDSVLVFRKHVLRMGARPDPWTPRSATGD</sequence>
<evidence type="ECO:0000313" key="3">
    <source>
        <dbReference type="Proteomes" id="UP000294796"/>
    </source>
</evidence>
<keyword evidence="3" id="KW-1185">Reference proteome</keyword>
<dbReference type="AlphaFoldDB" id="A0A4R5U3X4"/>
<evidence type="ECO:0000313" key="2">
    <source>
        <dbReference type="EMBL" id="TDK28397.1"/>
    </source>
</evidence>
<gene>
    <name evidence="2" type="ORF">E2F46_00435</name>
</gene>
<proteinExistence type="predicted"/>
<organism evidence="2 3">
    <name type="scientific">Luteimonas aestuarii</name>
    <dbReference type="NCBI Taxonomy" id="453837"/>
    <lineage>
        <taxon>Bacteria</taxon>
        <taxon>Pseudomonadati</taxon>
        <taxon>Pseudomonadota</taxon>
        <taxon>Gammaproteobacteria</taxon>
        <taxon>Lysobacterales</taxon>
        <taxon>Lysobacteraceae</taxon>
        <taxon>Luteimonas</taxon>
    </lineage>
</organism>
<dbReference type="OrthoDB" id="8478838at2"/>
<keyword evidence="1" id="KW-0812">Transmembrane</keyword>
<accession>A0A4R5U3X4</accession>
<dbReference type="Proteomes" id="UP000294796">
    <property type="component" value="Unassembled WGS sequence"/>
</dbReference>
<protein>
    <submittedName>
        <fullName evidence="2">Uncharacterized protein</fullName>
    </submittedName>
</protein>
<dbReference type="RefSeq" id="WP_133320219.1">
    <property type="nucleotide sequence ID" value="NZ_SMTF01000001.1"/>
</dbReference>
<keyword evidence="1" id="KW-0472">Membrane</keyword>
<comment type="caution">
    <text evidence="2">The sequence shown here is derived from an EMBL/GenBank/DDBJ whole genome shotgun (WGS) entry which is preliminary data.</text>
</comment>
<keyword evidence="1" id="KW-1133">Transmembrane helix</keyword>
<reference evidence="2 3" key="1">
    <citation type="submission" date="2019-03" db="EMBL/GenBank/DDBJ databases">
        <title>Luteimonas zhaokaii sp.nov., isolated from the rectal contents of Plateau pika in Yushu, Qinghai Province, China.</title>
        <authorList>
            <person name="Zhang G."/>
        </authorList>
    </citation>
    <scope>NUCLEOTIDE SEQUENCE [LARGE SCALE GENOMIC DNA]</scope>
    <source>
        <strain evidence="2 3">B9</strain>
    </source>
</reference>
<feature type="transmembrane region" description="Helical" evidence="1">
    <location>
        <begin position="12"/>
        <end position="38"/>
    </location>
</feature>
<name>A0A4R5U3X4_9GAMM</name>